<protein>
    <submittedName>
        <fullName evidence="2">Uncharacterized protein</fullName>
    </submittedName>
</protein>
<dbReference type="Proteomes" id="UP001215280">
    <property type="component" value="Unassembled WGS sequence"/>
</dbReference>
<evidence type="ECO:0000256" key="1">
    <source>
        <dbReference type="SAM" id="Phobius"/>
    </source>
</evidence>
<keyword evidence="1" id="KW-0812">Transmembrane</keyword>
<organism evidence="2 3">
    <name type="scientific">Mycena maculata</name>
    <dbReference type="NCBI Taxonomy" id="230809"/>
    <lineage>
        <taxon>Eukaryota</taxon>
        <taxon>Fungi</taxon>
        <taxon>Dikarya</taxon>
        <taxon>Basidiomycota</taxon>
        <taxon>Agaricomycotina</taxon>
        <taxon>Agaricomycetes</taxon>
        <taxon>Agaricomycetidae</taxon>
        <taxon>Agaricales</taxon>
        <taxon>Marasmiineae</taxon>
        <taxon>Mycenaceae</taxon>
        <taxon>Mycena</taxon>
    </lineage>
</organism>
<keyword evidence="1" id="KW-1133">Transmembrane helix</keyword>
<gene>
    <name evidence="2" type="ORF">DFH07DRAFT_825312</name>
</gene>
<proteinExistence type="predicted"/>
<reference evidence="2" key="1">
    <citation type="submission" date="2023-03" db="EMBL/GenBank/DDBJ databases">
        <title>Massive genome expansion in bonnet fungi (Mycena s.s.) driven by repeated elements and novel gene families across ecological guilds.</title>
        <authorList>
            <consortium name="Lawrence Berkeley National Laboratory"/>
            <person name="Harder C.B."/>
            <person name="Miyauchi S."/>
            <person name="Viragh M."/>
            <person name="Kuo A."/>
            <person name="Thoen E."/>
            <person name="Andreopoulos B."/>
            <person name="Lu D."/>
            <person name="Skrede I."/>
            <person name="Drula E."/>
            <person name="Henrissat B."/>
            <person name="Morin E."/>
            <person name="Kohler A."/>
            <person name="Barry K."/>
            <person name="LaButti K."/>
            <person name="Morin E."/>
            <person name="Salamov A."/>
            <person name="Lipzen A."/>
            <person name="Mereny Z."/>
            <person name="Hegedus B."/>
            <person name="Baldrian P."/>
            <person name="Stursova M."/>
            <person name="Weitz H."/>
            <person name="Taylor A."/>
            <person name="Grigoriev I.V."/>
            <person name="Nagy L.G."/>
            <person name="Martin F."/>
            <person name="Kauserud H."/>
        </authorList>
    </citation>
    <scope>NUCLEOTIDE SEQUENCE</scope>
    <source>
        <strain evidence="2">CBHHK188m</strain>
    </source>
</reference>
<sequence>MPVFSSRTLAIMWTGAFILDLVSIVLLTASLIIRPNHRDRYLIVILIVMLIFLVPCAASAGYTSWRWWRLHIAQTRASIPFHSAPPPLVAAR</sequence>
<comment type="caution">
    <text evidence="2">The sequence shown here is derived from an EMBL/GenBank/DDBJ whole genome shotgun (WGS) entry which is preliminary data.</text>
</comment>
<evidence type="ECO:0000313" key="2">
    <source>
        <dbReference type="EMBL" id="KAJ7752448.1"/>
    </source>
</evidence>
<evidence type="ECO:0000313" key="3">
    <source>
        <dbReference type="Proteomes" id="UP001215280"/>
    </source>
</evidence>
<dbReference type="EMBL" id="JARJLG010000074">
    <property type="protein sequence ID" value="KAJ7752448.1"/>
    <property type="molecule type" value="Genomic_DNA"/>
</dbReference>
<accession>A0AAD7N9I3</accession>
<keyword evidence="1" id="KW-0472">Membrane</keyword>
<dbReference type="AlphaFoldDB" id="A0AAD7N9I3"/>
<feature type="transmembrane region" description="Helical" evidence="1">
    <location>
        <begin position="12"/>
        <end position="33"/>
    </location>
</feature>
<keyword evidence="3" id="KW-1185">Reference proteome</keyword>
<feature type="transmembrane region" description="Helical" evidence="1">
    <location>
        <begin position="40"/>
        <end position="62"/>
    </location>
</feature>
<name>A0AAD7N9I3_9AGAR</name>